<accession>A0ABQ9ZP97</accession>
<keyword evidence="2" id="KW-1185">Reference proteome</keyword>
<dbReference type="EMBL" id="JAOYFB010000004">
    <property type="protein sequence ID" value="KAK4014751.1"/>
    <property type="molecule type" value="Genomic_DNA"/>
</dbReference>
<organism evidence="1 2">
    <name type="scientific">Daphnia magna</name>
    <dbReference type="NCBI Taxonomy" id="35525"/>
    <lineage>
        <taxon>Eukaryota</taxon>
        <taxon>Metazoa</taxon>
        <taxon>Ecdysozoa</taxon>
        <taxon>Arthropoda</taxon>
        <taxon>Crustacea</taxon>
        <taxon>Branchiopoda</taxon>
        <taxon>Diplostraca</taxon>
        <taxon>Cladocera</taxon>
        <taxon>Anomopoda</taxon>
        <taxon>Daphniidae</taxon>
        <taxon>Daphnia</taxon>
    </lineage>
</organism>
<name>A0ABQ9ZP97_9CRUS</name>
<evidence type="ECO:0000313" key="1">
    <source>
        <dbReference type="EMBL" id="KAK4014751.1"/>
    </source>
</evidence>
<reference evidence="1 2" key="1">
    <citation type="journal article" date="2023" name="Nucleic Acids Res.">
        <title>The hologenome of Daphnia magna reveals possible DNA methylation and microbiome-mediated evolution of the host genome.</title>
        <authorList>
            <person name="Chaturvedi A."/>
            <person name="Li X."/>
            <person name="Dhandapani V."/>
            <person name="Marshall H."/>
            <person name="Kissane S."/>
            <person name="Cuenca-Cambronero M."/>
            <person name="Asole G."/>
            <person name="Calvet F."/>
            <person name="Ruiz-Romero M."/>
            <person name="Marangio P."/>
            <person name="Guigo R."/>
            <person name="Rago D."/>
            <person name="Mirbahai L."/>
            <person name="Eastwood N."/>
            <person name="Colbourne J.K."/>
            <person name="Zhou J."/>
            <person name="Mallon E."/>
            <person name="Orsini L."/>
        </authorList>
    </citation>
    <scope>NUCLEOTIDE SEQUENCE [LARGE SCALE GENOMIC DNA]</scope>
    <source>
        <strain evidence="1">LRV0_1</strain>
    </source>
</reference>
<proteinExistence type="predicted"/>
<sequence length="72" mass="7810">MLGLIAGLEDKTAAVIIIMLLGRLYTARSCEAFPNQSGSSTVTEEGFTRLPHLGVDENQALYGWVTRRGVLT</sequence>
<gene>
    <name evidence="1" type="ORF">OUZ56_027259</name>
</gene>
<protein>
    <submittedName>
        <fullName evidence="1">Uncharacterized protein</fullName>
    </submittedName>
</protein>
<comment type="caution">
    <text evidence="1">The sequence shown here is derived from an EMBL/GenBank/DDBJ whole genome shotgun (WGS) entry which is preliminary data.</text>
</comment>
<evidence type="ECO:0000313" key="2">
    <source>
        <dbReference type="Proteomes" id="UP001234178"/>
    </source>
</evidence>
<dbReference type="Proteomes" id="UP001234178">
    <property type="component" value="Unassembled WGS sequence"/>
</dbReference>